<proteinExistence type="predicted"/>
<name>A0A915HP50_ROMCU</name>
<protein>
    <submittedName>
        <fullName evidence="2">Uncharacterized protein</fullName>
    </submittedName>
</protein>
<keyword evidence="1" id="KW-1185">Reference proteome</keyword>
<dbReference type="Proteomes" id="UP000887565">
    <property type="component" value="Unplaced"/>
</dbReference>
<organism evidence="1 2">
    <name type="scientific">Romanomermis culicivorax</name>
    <name type="common">Nematode worm</name>
    <dbReference type="NCBI Taxonomy" id="13658"/>
    <lineage>
        <taxon>Eukaryota</taxon>
        <taxon>Metazoa</taxon>
        <taxon>Ecdysozoa</taxon>
        <taxon>Nematoda</taxon>
        <taxon>Enoplea</taxon>
        <taxon>Dorylaimia</taxon>
        <taxon>Mermithida</taxon>
        <taxon>Mermithoidea</taxon>
        <taxon>Mermithidae</taxon>
        <taxon>Romanomermis</taxon>
    </lineage>
</organism>
<evidence type="ECO:0000313" key="2">
    <source>
        <dbReference type="WBParaSite" id="nRc.2.0.1.t03723-RA"/>
    </source>
</evidence>
<sequence length="124" mass="13785">MLLLFTIVDCTFAATGSQIGLSSYNSVEYPLNLLKFTYFGKYFMPEITVLIYLSFGPNNAAHKLLLGAKRCRLQVDEILVPVGDSGTILRYRGIKTCMATCMVNVSTRKQFLEMSVLTSTPKGK</sequence>
<evidence type="ECO:0000313" key="1">
    <source>
        <dbReference type="Proteomes" id="UP000887565"/>
    </source>
</evidence>
<reference evidence="2" key="1">
    <citation type="submission" date="2022-11" db="UniProtKB">
        <authorList>
            <consortium name="WormBaseParasite"/>
        </authorList>
    </citation>
    <scope>IDENTIFICATION</scope>
</reference>
<dbReference type="AlphaFoldDB" id="A0A915HP50"/>
<dbReference type="WBParaSite" id="nRc.2.0.1.t03723-RA">
    <property type="protein sequence ID" value="nRc.2.0.1.t03723-RA"/>
    <property type="gene ID" value="nRc.2.0.1.g03723"/>
</dbReference>
<accession>A0A915HP50</accession>